<reference evidence="1" key="1">
    <citation type="submission" date="2022-12" db="EMBL/GenBank/DDBJ databases">
        <authorList>
            <person name="Bing R.G."/>
            <person name="Willard D.J."/>
            <person name="Manesh M.J.H."/>
            <person name="Laemthong T."/>
            <person name="Crosby J.R."/>
            <person name="Kelly R.M."/>
        </authorList>
    </citation>
    <scope>NUCLEOTIDE SEQUENCE</scope>
    <source>
        <strain evidence="1">DSM 8991</strain>
    </source>
</reference>
<sequence>MNMEVLSIISNQVSDVELLLQIKNRKEKDYEYLLKYVKGLLEGANTLFNYSSDQDLIEIAIYQQILAEKWLNYLYKLLKKRLSKNNNF</sequence>
<evidence type="ECO:0000313" key="1">
    <source>
        <dbReference type="EMBL" id="WAM30894.1"/>
    </source>
</evidence>
<dbReference type="EMBL" id="CP113864">
    <property type="protein sequence ID" value="WAM30894.1"/>
    <property type="molecule type" value="Genomic_DNA"/>
</dbReference>
<protein>
    <submittedName>
        <fullName evidence="1">Uncharacterized protein</fullName>
    </submittedName>
</protein>
<name>A0ABY7BHR2_9FIRM</name>
<organism evidence="1 2">
    <name type="scientific">Caldicellulosiruptor naganoensis</name>
    <dbReference type="NCBI Taxonomy" id="29324"/>
    <lineage>
        <taxon>Bacteria</taxon>
        <taxon>Bacillati</taxon>
        <taxon>Bacillota</taxon>
        <taxon>Bacillota incertae sedis</taxon>
        <taxon>Caldicellulosiruptorales</taxon>
        <taxon>Caldicellulosiruptoraceae</taxon>
        <taxon>Caldicellulosiruptor</taxon>
    </lineage>
</organism>
<accession>A0ABY7BHR2</accession>
<gene>
    <name evidence="1" type="ORF">OTJ99_001689</name>
</gene>
<evidence type="ECO:0000313" key="2">
    <source>
        <dbReference type="Proteomes" id="UP001164745"/>
    </source>
</evidence>
<dbReference type="Proteomes" id="UP001164745">
    <property type="component" value="Chromosome"/>
</dbReference>
<dbReference type="RefSeq" id="WP_045165821.1">
    <property type="nucleotide sequence ID" value="NZ_CP113864.1"/>
</dbReference>
<proteinExistence type="predicted"/>
<keyword evidence="2" id="KW-1185">Reference proteome</keyword>